<evidence type="ECO:0000256" key="1">
    <source>
        <dbReference type="ARBA" id="ARBA00093462"/>
    </source>
</evidence>
<dbReference type="Proteomes" id="UP000218887">
    <property type="component" value="Unassembled WGS sequence"/>
</dbReference>
<dbReference type="PANTHER" id="PTHR37293:SF6">
    <property type="entry name" value="DNA REPLICATION PROTEIN DNAD"/>
    <property type="match status" value="1"/>
</dbReference>
<comment type="caution">
    <text evidence="4">The sequence shown here is derived from an EMBL/GenBank/DDBJ whole genome shotgun (WGS) entry which is preliminary data.</text>
</comment>
<dbReference type="InterPro" id="IPR006343">
    <property type="entry name" value="DnaB/C_C"/>
</dbReference>
<gene>
    <name evidence="4" type="ORF">CIL05_17420</name>
</gene>
<dbReference type="NCBIfam" id="TIGR01446">
    <property type="entry name" value="DnaD_dom"/>
    <property type="match status" value="1"/>
</dbReference>
<evidence type="ECO:0000256" key="2">
    <source>
        <dbReference type="SAM" id="MobiDB-lite"/>
    </source>
</evidence>
<dbReference type="OrthoDB" id="1047417at2"/>
<dbReference type="PANTHER" id="PTHR37293">
    <property type="entry name" value="PHAGE REPLICATION PROTEIN-RELATED"/>
    <property type="match status" value="1"/>
</dbReference>
<sequence>MNYIKEINAFYDLVERNPLSASAVTLWHTLMHINNKARWIEKFTVAAGVLRMKSGLKESSFKRARTELKEKGYIDFQSRSHNQAPIYRMVRLAMEDAVQGQAFRISGNTYSGDYSNDVSADRQADHGSDVGAGVGANQDADQPMDHLKGQDAGTLIKQKENEKKGDKTIVATTDAIAFFQANFGMLNAYVADDMINWVNDMGEPLVMNAMKRALERGKANWGYVKAILQAWAKKGITSVEQARAEEVEFRREKKASHGFVGRAGAEEIVPDWFWEQKQREELKREEQAFVVRRDVDEETAEIGRMLAALRG</sequence>
<dbReference type="InterPro" id="IPR034829">
    <property type="entry name" value="DnaD-like_sf"/>
</dbReference>
<dbReference type="SUPFAM" id="SSF158499">
    <property type="entry name" value="DnaD domain-like"/>
    <property type="match status" value="1"/>
</dbReference>
<comment type="similarity">
    <text evidence="1">Belongs to the DnaB/DnaD family.</text>
</comment>
<keyword evidence="5" id="KW-1185">Reference proteome</keyword>
<dbReference type="AlphaFoldDB" id="A0A2A2IBG4"/>
<reference evidence="4 5" key="1">
    <citation type="submission" date="2017-08" db="EMBL/GenBank/DDBJ databases">
        <title>Virgibacillus indicus sp. nov. and Virgibacillus profoundi sp. nov, two moderately halophilic bacteria isolated from marine sediment by using the Microfluidic Streak Plate.</title>
        <authorList>
            <person name="Xu B."/>
            <person name="Hu B."/>
            <person name="Wang J."/>
            <person name="Zhu Y."/>
            <person name="Huang L."/>
            <person name="Du W."/>
            <person name="Huang Y."/>
        </authorList>
    </citation>
    <scope>NUCLEOTIDE SEQUENCE [LARGE SCALE GENOMIC DNA]</scope>
    <source>
        <strain evidence="4 5">IO3-P3-H5</strain>
    </source>
</reference>
<dbReference type="InterPro" id="IPR053162">
    <property type="entry name" value="DnaD"/>
</dbReference>
<dbReference type="RefSeq" id="WP_095656829.1">
    <property type="nucleotide sequence ID" value="NZ_NPOA01000013.1"/>
</dbReference>
<proteinExistence type="inferred from homology"/>
<evidence type="ECO:0000313" key="4">
    <source>
        <dbReference type="EMBL" id="PAV28413.1"/>
    </source>
</evidence>
<evidence type="ECO:0000259" key="3">
    <source>
        <dbReference type="Pfam" id="PF07261"/>
    </source>
</evidence>
<feature type="region of interest" description="Disordered" evidence="2">
    <location>
        <begin position="116"/>
        <end position="145"/>
    </location>
</feature>
<evidence type="ECO:0000313" key="5">
    <source>
        <dbReference type="Proteomes" id="UP000218887"/>
    </source>
</evidence>
<dbReference type="Gene3D" id="1.10.10.630">
    <property type="entry name" value="DnaD domain-like"/>
    <property type="match status" value="1"/>
</dbReference>
<dbReference type="Pfam" id="PF07261">
    <property type="entry name" value="DnaB_2"/>
    <property type="match status" value="1"/>
</dbReference>
<dbReference type="EMBL" id="NPOA01000013">
    <property type="protein sequence ID" value="PAV28413.1"/>
    <property type="molecule type" value="Genomic_DNA"/>
</dbReference>
<feature type="domain" description="DnaB/C C-terminal" evidence="3">
    <location>
        <begin position="177"/>
        <end position="245"/>
    </location>
</feature>
<name>A0A2A2IBG4_9BACI</name>
<feature type="compositionally biased region" description="Basic and acidic residues" evidence="2">
    <location>
        <begin position="119"/>
        <end position="128"/>
    </location>
</feature>
<organism evidence="4 5">
    <name type="scientific">Virgibacillus profundi</name>
    <dbReference type="NCBI Taxonomy" id="2024555"/>
    <lineage>
        <taxon>Bacteria</taxon>
        <taxon>Bacillati</taxon>
        <taxon>Bacillota</taxon>
        <taxon>Bacilli</taxon>
        <taxon>Bacillales</taxon>
        <taxon>Bacillaceae</taxon>
        <taxon>Virgibacillus</taxon>
    </lineage>
</organism>
<accession>A0A2A2IBG4</accession>
<protein>
    <recommendedName>
        <fullName evidence="3">DnaB/C C-terminal domain-containing protein</fullName>
    </recommendedName>
</protein>